<sequence length="139" mass="15506">MQPEDLMGEWRLLSATLTVAGEANSILDPNRHFIKLFTASHFAFFSRLPERPRYTLPPSDSNLIAGGKSFDAGGGRYDLEGDNYIEHIDYCSFPNYEGISIAFTLSFENGVLTQQGTYPLVKLGLGEVDGYLVETYEKI</sequence>
<dbReference type="OrthoDB" id="8588312at2"/>
<evidence type="ECO:0000313" key="1">
    <source>
        <dbReference type="EMBL" id="TDQ64298.1"/>
    </source>
</evidence>
<evidence type="ECO:0008006" key="3">
    <source>
        <dbReference type="Google" id="ProtNLM"/>
    </source>
</evidence>
<evidence type="ECO:0000313" key="2">
    <source>
        <dbReference type="Proteomes" id="UP000295391"/>
    </source>
</evidence>
<gene>
    <name evidence="1" type="ORF">ATL17_2315</name>
</gene>
<dbReference type="AlphaFoldDB" id="A0A4R6VL73"/>
<dbReference type="EMBL" id="SNYR01000002">
    <property type="protein sequence ID" value="TDQ64298.1"/>
    <property type="molecule type" value="Genomic_DNA"/>
</dbReference>
<protein>
    <recommendedName>
        <fullName evidence="3">Lipocalin-like protein</fullName>
    </recommendedName>
</protein>
<proteinExistence type="predicted"/>
<dbReference type="RefSeq" id="WP_133572912.1">
    <property type="nucleotide sequence ID" value="NZ_SNYR01000002.1"/>
</dbReference>
<organism evidence="1 2">
    <name type="scientific">Maritalea mobilis</name>
    <dbReference type="NCBI Taxonomy" id="483324"/>
    <lineage>
        <taxon>Bacteria</taxon>
        <taxon>Pseudomonadati</taxon>
        <taxon>Pseudomonadota</taxon>
        <taxon>Alphaproteobacteria</taxon>
        <taxon>Hyphomicrobiales</taxon>
        <taxon>Devosiaceae</taxon>
        <taxon>Maritalea</taxon>
    </lineage>
</organism>
<comment type="caution">
    <text evidence="1">The sequence shown here is derived from an EMBL/GenBank/DDBJ whole genome shotgun (WGS) entry which is preliminary data.</text>
</comment>
<accession>A0A4R6VL73</accession>
<name>A0A4R6VL73_9HYPH</name>
<reference evidence="1 2" key="1">
    <citation type="submission" date="2019-03" db="EMBL/GenBank/DDBJ databases">
        <title>Genomic Encyclopedia of Type Strains, Phase III (KMG-III): the genomes of soil and plant-associated and newly described type strains.</title>
        <authorList>
            <person name="Whitman W."/>
        </authorList>
    </citation>
    <scope>NUCLEOTIDE SEQUENCE [LARGE SCALE GENOMIC DNA]</scope>
    <source>
        <strain evidence="1 2">CGMCC 1.7002</strain>
    </source>
</reference>
<keyword evidence="2" id="KW-1185">Reference proteome</keyword>
<dbReference type="Proteomes" id="UP000295391">
    <property type="component" value="Unassembled WGS sequence"/>
</dbReference>